<feature type="compositionally biased region" description="Basic and acidic residues" evidence="7">
    <location>
        <begin position="505"/>
        <end position="515"/>
    </location>
</feature>
<feature type="compositionally biased region" description="Acidic residues" evidence="7">
    <location>
        <begin position="526"/>
        <end position="546"/>
    </location>
</feature>
<dbReference type="PANTHER" id="PTHR12372:SF7">
    <property type="entry name" value="PROTEIN PECANEX"/>
    <property type="match status" value="1"/>
</dbReference>
<dbReference type="GO" id="GO:0007029">
    <property type="term" value="P:endoplasmic reticulum organization"/>
    <property type="evidence" value="ECO:0007669"/>
    <property type="project" value="TreeGrafter"/>
</dbReference>
<feature type="region of interest" description="Disordered" evidence="7">
    <location>
        <begin position="1830"/>
        <end position="1850"/>
    </location>
</feature>
<dbReference type="InterPro" id="IPR007735">
    <property type="entry name" value="Pecanex_C"/>
</dbReference>
<feature type="transmembrane region" description="Helical" evidence="6">
    <location>
        <begin position="812"/>
        <end position="829"/>
    </location>
</feature>
<evidence type="ECO:0000259" key="8">
    <source>
        <dbReference type="Pfam" id="PF05041"/>
    </source>
</evidence>
<dbReference type="Pfam" id="PF05041">
    <property type="entry name" value="Pecanex_C"/>
    <property type="match status" value="1"/>
</dbReference>
<feature type="transmembrane region" description="Helical" evidence="6">
    <location>
        <begin position="1157"/>
        <end position="1176"/>
    </location>
</feature>
<dbReference type="Proteomes" id="UP000494206">
    <property type="component" value="Unassembled WGS sequence"/>
</dbReference>
<name>A0A8S1FD27_9PELO</name>
<feature type="region of interest" description="Disordered" evidence="7">
    <location>
        <begin position="138"/>
        <end position="229"/>
    </location>
</feature>
<evidence type="ECO:0000256" key="7">
    <source>
        <dbReference type="SAM" id="MobiDB-lite"/>
    </source>
</evidence>
<feature type="region of interest" description="Disordered" evidence="7">
    <location>
        <begin position="1875"/>
        <end position="1901"/>
    </location>
</feature>
<feature type="region of interest" description="Disordered" evidence="7">
    <location>
        <begin position="985"/>
        <end position="1006"/>
    </location>
</feature>
<feature type="compositionally biased region" description="Polar residues" evidence="7">
    <location>
        <begin position="987"/>
        <end position="1005"/>
    </location>
</feature>
<dbReference type="EMBL" id="CADEPM010000007">
    <property type="protein sequence ID" value="CAB3408931.1"/>
    <property type="molecule type" value="Genomic_DNA"/>
</dbReference>
<feature type="region of interest" description="Disordered" evidence="7">
    <location>
        <begin position="502"/>
        <end position="577"/>
    </location>
</feature>
<feature type="compositionally biased region" description="Acidic residues" evidence="7">
    <location>
        <begin position="194"/>
        <end position="203"/>
    </location>
</feature>
<feature type="transmembrane region" description="Helical" evidence="6">
    <location>
        <begin position="920"/>
        <end position="937"/>
    </location>
</feature>
<evidence type="ECO:0000256" key="3">
    <source>
        <dbReference type="ARBA" id="ARBA00022692"/>
    </source>
</evidence>
<evidence type="ECO:0000313" key="10">
    <source>
        <dbReference type="Proteomes" id="UP000494206"/>
    </source>
</evidence>
<dbReference type="OrthoDB" id="10037631at2759"/>
<feature type="compositionally biased region" description="Basic and acidic residues" evidence="7">
    <location>
        <begin position="180"/>
        <end position="193"/>
    </location>
</feature>
<keyword evidence="4 6" id="KW-1133">Transmembrane helix</keyword>
<feature type="transmembrane region" description="Helical" evidence="6">
    <location>
        <begin position="943"/>
        <end position="960"/>
    </location>
</feature>
<feature type="transmembrane region" description="Helical" evidence="6">
    <location>
        <begin position="1196"/>
        <end position="1213"/>
    </location>
</feature>
<comment type="subcellular location">
    <subcellularLocation>
        <location evidence="1 6">Membrane</location>
        <topology evidence="1 6">Multi-pass membrane protein</topology>
    </subcellularLocation>
</comment>
<feature type="compositionally biased region" description="Polar residues" evidence="7">
    <location>
        <begin position="208"/>
        <end position="218"/>
    </location>
</feature>
<dbReference type="PANTHER" id="PTHR12372">
    <property type="entry name" value="PECANEX"/>
    <property type="match status" value="1"/>
</dbReference>
<feature type="transmembrane region" description="Helical" evidence="6">
    <location>
        <begin position="850"/>
        <end position="876"/>
    </location>
</feature>
<feature type="transmembrane region" description="Helical" evidence="6">
    <location>
        <begin position="771"/>
        <end position="792"/>
    </location>
</feature>
<evidence type="ECO:0000256" key="4">
    <source>
        <dbReference type="ARBA" id="ARBA00022989"/>
    </source>
</evidence>
<dbReference type="GO" id="GO:0016020">
    <property type="term" value="C:membrane"/>
    <property type="evidence" value="ECO:0007669"/>
    <property type="project" value="UniProtKB-SubCell"/>
</dbReference>
<protein>
    <recommendedName>
        <fullName evidence="6">Pecanex-like protein</fullName>
    </recommendedName>
</protein>
<proteinExistence type="inferred from homology"/>
<feature type="domain" description="Pecanex C-terminal" evidence="8">
    <location>
        <begin position="1559"/>
        <end position="1782"/>
    </location>
</feature>
<dbReference type="InterPro" id="IPR039797">
    <property type="entry name" value="Pecanex"/>
</dbReference>
<feature type="transmembrane region" description="Helical" evidence="6">
    <location>
        <begin position="1225"/>
        <end position="1245"/>
    </location>
</feature>
<feature type="transmembrane region" description="Helical" evidence="6">
    <location>
        <begin position="745"/>
        <end position="764"/>
    </location>
</feature>
<evidence type="ECO:0000256" key="1">
    <source>
        <dbReference type="ARBA" id="ARBA00004141"/>
    </source>
</evidence>
<organism evidence="9 10">
    <name type="scientific">Caenorhabditis bovis</name>
    <dbReference type="NCBI Taxonomy" id="2654633"/>
    <lineage>
        <taxon>Eukaryota</taxon>
        <taxon>Metazoa</taxon>
        <taxon>Ecdysozoa</taxon>
        <taxon>Nematoda</taxon>
        <taxon>Chromadorea</taxon>
        <taxon>Rhabditida</taxon>
        <taxon>Rhabditina</taxon>
        <taxon>Rhabditomorpha</taxon>
        <taxon>Rhabditoidea</taxon>
        <taxon>Rhabditidae</taxon>
        <taxon>Peloderinae</taxon>
        <taxon>Caenorhabditis</taxon>
    </lineage>
</organism>
<comment type="caution">
    <text evidence="9">The sequence shown here is derived from an EMBL/GenBank/DDBJ whole genome shotgun (WGS) entry which is preliminary data.</text>
</comment>
<comment type="similarity">
    <text evidence="2 6">Belongs to the pecanex family.</text>
</comment>
<feature type="region of interest" description="Disordered" evidence="7">
    <location>
        <begin position="274"/>
        <end position="344"/>
    </location>
</feature>
<feature type="transmembrane region" description="Helical" evidence="6">
    <location>
        <begin position="38"/>
        <end position="57"/>
    </location>
</feature>
<accession>A0A8S1FD27</accession>
<evidence type="ECO:0000313" key="9">
    <source>
        <dbReference type="EMBL" id="CAB3408931.1"/>
    </source>
</evidence>
<evidence type="ECO:0000256" key="5">
    <source>
        <dbReference type="ARBA" id="ARBA00023136"/>
    </source>
</evidence>
<evidence type="ECO:0000256" key="2">
    <source>
        <dbReference type="ARBA" id="ARBA00010170"/>
    </source>
</evidence>
<feature type="transmembrane region" description="Helical" evidence="6">
    <location>
        <begin position="896"/>
        <end position="913"/>
    </location>
</feature>
<dbReference type="GO" id="GO:0005783">
    <property type="term" value="C:endoplasmic reticulum"/>
    <property type="evidence" value="ECO:0007669"/>
    <property type="project" value="TreeGrafter"/>
</dbReference>
<evidence type="ECO:0000256" key="6">
    <source>
        <dbReference type="RuleBase" id="RU367089"/>
    </source>
</evidence>
<keyword evidence="3 6" id="KW-0812">Transmembrane</keyword>
<keyword evidence="10" id="KW-1185">Reference proteome</keyword>
<feature type="compositionally biased region" description="Basic residues" evidence="7">
    <location>
        <begin position="299"/>
        <end position="320"/>
    </location>
</feature>
<feature type="transmembrane region" description="Helical" evidence="6">
    <location>
        <begin position="1024"/>
        <end position="1045"/>
    </location>
</feature>
<sequence length="2079" mass="234385">MSVTTHIAEVIRQGIWASLTGGWYYEPSYSIFCNTVHVYVWLILMVVPLLLGIFASGSISVGTAVAYTGFIVFLFTFIKVSISYFHMIFDTTDPIVVTRTINDSIEEMFRDSEQNSEQNMDIEMIELRDMGYNLRGSERALDRDRSRDRESSGGRHQGTASASSSRRVRIEDENSSAAQADDKSDIDSKIKEAENEDEEDIEDRSEPTLAQRNSSSGKMSRKGSEPVMTQIGSSVDVLEKRRSSVPCGIFYIGTNEKEDDDDDDEIDIFAENKKEEEIVETADEPKPSTSVQEIASSTARRRPSRRRSSVGTTGRRRATRRAGSPAVFPGALVRRDESSRSVPSRVGWTPVVVSLRDLSRPSTSRYSGDDEENGSDIKGEITKFLEELIDKHPETLDAIESVRMNRLGQQQLNCAREPSALEAIPQRSARRVGPPLPGWNSNSTSDRYQHIALIHEDTTQGAVHSFQDENGTWWTYTFDENGVGVAQPLGTGQALMELLHKKREKSTEKKPRPGELEVLPESMYDSTEDEKNSDEEDSAERVDEEQQPSTSKEPIPMTRRERALSSSSNESCTYMPPIPSSVFHAPSGSGATRLPSNRGNQIVCFSNASTRLRAALRNEGTNNDDNSDASWHMEQIMELIENSHNNRREANRVETLAPPNERLLHMDSASTSTGPSSRFRLLSELAFAGMPQNNPMSTPDFAARRSSNIRKSYYYQMKMFPKAQKTFNLKLDRPSVDRLFDRNRGIWSLLFDVLLAAFVSFLAACVINADIYFDLGVLFFAIVVASAHFSLLKSVQPDASSPIHGFNWVVSYSRPIYFCIFAGLLLYLHHLAGGKDSEDVVPWNWNPYRLHLMSSTAVVLAFRDFAAFCLLFMPVAFTFGWLPQVNTLFHHILEQFEMHIFGGTASFGVFSAIMQMLKSAFVYAILASLCHVAFTFSPNSTQSPIFSSFIAVTIALSYVLSRISSNQNLTIVLFEILLTPFRRADSSRSSNCADSDENGNASSNRFADEMPRSIRRTIGQRARYDVIFTMFLVMFFFALHSTFLFTATQPYFTKTILTICVVIGVVNHYLYHQLRSHTPWKLISQPILRSAEHAQFESPDAAKLMIFEIIHMWMVAIERNILYPLMVCSVMTENNWSLPYPWLLYPLISMRLLRGGFAQPQLMCIPIGFAFLASAFDLRNLIGLNSLISKLAGKNLNSWSLLPIVMYVCVLVYPKLVEFYLKINFVLVYVAPWQISWGSAFHAFAQPFSVPHSALIGLQTAFASIISAPLNPFLGSSFFTASYVRPIKFWERDYNTKRADASNMRLASQLDRGPMIDDSNLNAVFYEHLTRSLQKSLAGDLAMGRWSTSVQPGDCFILASFYLNCLVHIIEVGNGFITFQLRGLEFRGTYCHQREVEAISEDIRDGTGCCCCSPGALPGFLSLNTAWGLRWLAWEVVSGKYIIDGYSISDNSAVNLLQVHELRRLLVTLYVQCIIYYAVNSKKMMQWIENEMIASTIRSIMDNPKYTDLDSTFCSTNDEDYDPSEAGISRTSFAKCYSTWVEYCLARRAQTHQGEYWEREDVICFCYLLSLVARRSLATAAYNRHSNAAESFLYGLHALFKGDFRITCQRDEWVFSDMDLLRCVVAPAVKMALKLHQDHFTHFEEFDDHESLYNVIGDHQTKMFISHEQDPGWRNAILANTPSLLALRHVYDDGQDDYKIIMLNKMHLNMRVIKLNRECVRAFWAGQQQELIFLRNRNPERGSIQNARQVLRNMINSSADQPVGYPIYVSPLTTSHVESHSQIENVFGPTFSFEGLLNFGRNVWQGILSHLDPSVSTSVNQQSTVIHLTPLQPPIRPSPQTHRSTENEEDVHMENSIVEMTKDGARVSVLQRRDTFEPATPPPPPTPQQQQQQSGETPAATTSKLAHMLRTVGGLSEDREMSIGAWVQIVDEEQIFKFLNEPLKSTGECLVVWPEETIQRMSGRAAWLYQPVKGMCGRIVYTWHPNHPIRAKRSHVGDYIHLIAIPSMTNGLVPVAEKGCRLLTPSECAIQGAIGTTTAEHIEYMNRVNDVLVLAQVVPGTLSTQKPMSLGIEPTTSDS</sequence>
<reference evidence="9 10" key="1">
    <citation type="submission" date="2020-04" db="EMBL/GenBank/DDBJ databases">
        <authorList>
            <person name="Laetsch R D."/>
            <person name="Stevens L."/>
            <person name="Kumar S."/>
            <person name="Blaxter L. M."/>
        </authorList>
    </citation>
    <scope>NUCLEOTIDE SEQUENCE [LARGE SCALE GENOMIC DNA]</scope>
</reference>
<feature type="transmembrane region" description="Helical" evidence="6">
    <location>
        <begin position="1051"/>
        <end position="1071"/>
    </location>
</feature>
<feature type="transmembrane region" description="Helical" evidence="6">
    <location>
        <begin position="64"/>
        <end position="89"/>
    </location>
</feature>
<gene>
    <name evidence="9" type="ORF">CBOVIS_LOCUS10648</name>
</gene>
<feature type="compositionally biased region" description="Basic and acidic residues" evidence="7">
    <location>
        <begin position="138"/>
        <end position="153"/>
    </location>
</feature>
<keyword evidence="5 6" id="KW-0472">Membrane</keyword>